<feature type="transmembrane region" description="Helical" evidence="1">
    <location>
        <begin position="6"/>
        <end position="27"/>
    </location>
</feature>
<keyword evidence="1" id="KW-0812">Transmembrane</keyword>
<evidence type="ECO:0000313" key="2">
    <source>
        <dbReference type="EMBL" id="CAB4884606.1"/>
    </source>
</evidence>
<feature type="transmembrane region" description="Helical" evidence="1">
    <location>
        <begin position="63"/>
        <end position="82"/>
    </location>
</feature>
<protein>
    <submittedName>
        <fullName evidence="2">Unannotated protein</fullName>
    </submittedName>
</protein>
<gene>
    <name evidence="2" type="ORF">UFOPK3417_01744</name>
    <name evidence="3" type="ORF">UFOPK4306_01014</name>
</gene>
<evidence type="ECO:0000256" key="1">
    <source>
        <dbReference type="SAM" id="Phobius"/>
    </source>
</evidence>
<evidence type="ECO:0000313" key="3">
    <source>
        <dbReference type="EMBL" id="CAB5060972.1"/>
    </source>
</evidence>
<keyword evidence="1" id="KW-1133">Transmembrane helix</keyword>
<proteinExistence type="predicted"/>
<dbReference type="AlphaFoldDB" id="A0A6J7ENE6"/>
<sequence>MIGRVLALGASSLATLGIFCFVSSRVLQRTTRSAAAIAGCAFLILHIALVLCLVGSMAFGAPAWFLLSNFLGCVGIMLYRLLRRSKADGVSQ</sequence>
<dbReference type="EMBL" id="CAFBLR010000215">
    <property type="protein sequence ID" value="CAB4884606.1"/>
    <property type="molecule type" value="Genomic_DNA"/>
</dbReference>
<dbReference type="EMBL" id="CAFBQP010000032">
    <property type="protein sequence ID" value="CAB5060972.1"/>
    <property type="molecule type" value="Genomic_DNA"/>
</dbReference>
<feature type="transmembrane region" description="Helical" evidence="1">
    <location>
        <begin position="34"/>
        <end position="57"/>
    </location>
</feature>
<keyword evidence="1" id="KW-0472">Membrane</keyword>
<accession>A0A6J7ENE6</accession>
<name>A0A6J7ENE6_9ZZZZ</name>
<organism evidence="2">
    <name type="scientific">freshwater metagenome</name>
    <dbReference type="NCBI Taxonomy" id="449393"/>
    <lineage>
        <taxon>unclassified sequences</taxon>
        <taxon>metagenomes</taxon>
        <taxon>ecological metagenomes</taxon>
    </lineage>
</organism>
<reference evidence="2" key="1">
    <citation type="submission" date="2020-05" db="EMBL/GenBank/DDBJ databases">
        <authorList>
            <person name="Chiriac C."/>
            <person name="Salcher M."/>
            <person name="Ghai R."/>
            <person name="Kavagutti S V."/>
        </authorList>
    </citation>
    <scope>NUCLEOTIDE SEQUENCE</scope>
</reference>